<evidence type="ECO:0000259" key="7">
    <source>
        <dbReference type="Pfam" id="PF02601"/>
    </source>
</evidence>
<evidence type="ECO:0000256" key="1">
    <source>
        <dbReference type="ARBA" id="ARBA00022490"/>
    </source>
</evidence>
<dbReference type="Pfam" id="PF02601">
    <property type="entry name" value="Exonuc_VII_L"/>
    <property type="match status" value="1"/>
</dbReference>
<dbReference type="EC" id="3.1.11.6" evidence="5"/>
<keyword evidence="10" id="KW-1185">Reference proteome</keyword>
<dbReference type="PANTHER" id="PTHR30008:SF0">
    <property type="entry name" value="EXODEOXYRIBONUCLEASE 7 LARGE SUBUNIT"/>
    <property type="match status" value="1"/>
</dbReference>
<evidence type="ECO:0000313" key="10">
    <source>
        <dbReference type="Proteomes" id="UP001301442"/>
    </source>
</evidence>
<gene>
    <name evidence="5 9" type="primary">xseA</name>
    <name evidence="9" type="ORF">RI844_17905</name>
</gene>
<dbReference type="PANTHER" id="PTHR30008">
    <property type="entry name" value="EXODEOXYRIBONUCLEASE 7 LARGE SUBUNIT"/>
    <property type="match status" value="1"/>
</dbReference>
<evidence type="ECO:0000256" key="2">
    <source>
        <dbReference type="ARBA" id="ARBA00022722"/>
    </source>
</evidence>
<proteinExistence type="inferred from homology"/>
<dbReference type="InterPro" id="IPR003753">
    <property type="entry name" value="Exonuc_VII_L"/>
</dbReference>
<comment type="catalytic activity">
    <reaction evidence="5 6">
        <text>Exonucleolytic cleavage in either 5'- to 3'- or 3'- to 5'-direction to yield nucleoside 5'-phosphates.</text>
        <dbReference type="EC" id="3.1.11.6"/>
    </reaction>
</comment>
<comment type="subcellular location">
    <subcellularLocation>
        <location evidence="5 6">Cytoplasm</location>
    </subcellularLocation>
</comment>
<feature type="domain" description="OB-fold nucleic acid binding" evidence="8">
    <location>
        <begin position="12"/>
        <end position="105"/>
    </location>
</feature>
<comment type="function">
    <text evidence="5">Bidirectionally degrades single-stranded DNA into large acid-insoluble oligonucleotides, which are then degraded further into small acid-soluble oligonucleotides.</text>
</comment>
<dbReference type="Proteomes" id="UP001301442">
    <property type="component" value="Chromosome"/>
</dbReference>
<evidence type="ECO:0000259" key="8">
    <source>
        <dbReference type="Pfam" id="PF13742"/>
    </source>
</evidence>
<dbReference type="CDD" id="cd04489">
    <property type="entry name" value="ExoVII_LU_OBF"/>
    <property type="match status" value="1"/>
</dbReference>
<evidence type="ECO:0000256" key="4">
    <source>
        <dbReference type="ARBA" id="ARBA00022839"/>
    </source>
</evidence>
<feature type="domain" description="Exonuclease VII large subunit C-terminal" evidence="7">
    <location>
        <begin position="128"/>
        <end position="442"/>
    </location>
</feature>
<keyword evidence="4 5" id="KW-0269">Exonuclease</keyword>
<comment type="subunit">
    <text evidence="5">Heterooligomer composed of large and small subunits.</text>
</comment>
<evidence type="ECO:0000313" key="9">
    <source>
        <dbReference type="EMBL" id="WOH37218.1"/>
    </source>
</evidence>
<dbReference type="Pfam" id="PF13742">
    <property type="entry name" value="tRNA_anti_2"/>
    <property type="match status" value="1"/>
</dbReference>
<keyword evidence="3 5" id="KW-0378">Hydrolase</keyword>
<keyword evidence="2 5" id="KW-0540">Nuclease</keyword>
<dbReference type="RefSeq" id="WP_348396010.1">
    <property type="nucleotide sequence ID" value="NZ_CP136600.1"/>
</dbReference>
<protein>
    <recommendedName>
        <fullName evidence="5">Exodeoxyribonuclease 7 large subunit</fullName>
        <ecNumber evidence="5">3.1.11.6</ecNumber>
    </recommendedName>
    <alternativeName>
        <fullName evidence="5">Exodeoxyribonuclease VII large subunit</fullName>
        <shortName evidence="5">Exonuclease VII large subunit</shortName>
    </alternativeName>
</protein>
<keyword evidence="1 5" id="KW-0963">Cytoplasm</keyword>
<comment type="similarity">
    <text evidence="5 6">Belongs to the XseA family.</text>
</comment>
<dbReference type="EMBL" id="CP136600">
    <property type="protein sequence ID" value="WOH37218.1"/>
    <property type="molecule type" value="Genomic_DNA"/>
</dbReference>
<dbReference type="GO" id="GO:0008855">
    <property type="term" value="F:exodeoxyribonuclease VII activity"/>
    <property type="evidence" value="ECO:0007669"/>
    <property type="project" value="UniProtKB-EC"/>
</dbReference>
<evidence type="ECO:0000256" key="6">
    <source>
        <dbReference type="RuleBase" id="RU004355"/>
    </source>
</evidence>
<dbReference type="HAMAP" id="MF_00378">
    <property type="entry name" value="Exonuc_7_L"/>
    <property type="match status" value="1"/>
</dbReference>
<evidence type="ECO:0000256" key="3">
    <source>
        <dbReference type="ARBA" id="ARBA00022801"/>
    </source>
</evidence>
<evidence type="ECO:0000256" key="5">
    <source>
        <dbReference type="HAMAP-Rule" id="MF_00378"/>
    </source>
</evidence>
<name>A0ABZ0GN91_9GAMM</name>
<dbReference type="InterPro" id="IPR025824">
    <property type="entry name" value="OB-fold_nuc-bd_dom"/>
</dbReference>
<organism evidence="9 10">
    <name type="scientific">Thalassotalea fonticola</name>
    <dbReference type="NCBI Taxonomy" id="3065649"/>
    <lineage>
        <taxon>Bacteria</taxon>
        <taxon>Pseudomonadati</taxon>
        <taxon>Pseudomonadota</taxon>
        <taxon>Gammaproteobacteria</taxon>
        <taxon>Alteromonadales</taxon>
        <taxon>Colwelliaceae</taxon>
        <taxon>Thalassotalea</taxon>
    </lineage>
</organism>
<reference evidence="9 10" key="1">
    <citation type="submission" date="2023-09" db="EMBL/GenBank/DDBJ databases">
        <authorList>
            <person name="Qi X."/>
        </authorList>
    </citation>
    <scope>NUCLEOTIDE SEQUENCE [LARGE SCALE GENOMIC DNA]</scope>
    <source>
        <strain evidence="9 10">S1-1</strain>
    </source>
</reference>
<sequence>MNHLEQSKQHILQVSELTKKVRFILESELRTLWLCGEISNFIAAGSGHWYLSLKDSKAQVRCAMFKGSNRYTRIKPQNGQQVLVKAKVSLYEPRGDFQLIIEQMEDAGEGLLRQKFELLKNQLMAEGLFEQRYKQPIPDFVKTVGIITSSTGAAVKDILTVLKRRNPSIEVVIYPTLVQGDLAAEQISDAIYNANERDECNVLIVGRGGGSLEDLWAFNEEPVVRAIFDCDIPVISAVGHEVDTSLSDYVADMRAPTPSAAAELVSNDNQQLLTQINHYRQRLTHLIKQALQDHKANFQYFNHQLALASPVKQLQNQQQRADDLTMRLNQITVTQQAQRNNQTTLLQQRLSSANPKQQVQLAKVKLYDLASRLTRAQLLLKDNKQLQLAKFAHNLNIVSPLATIARGYSITRDEQGKIVRSINDVVEGTGIRTQLVNGTIESVVSKLSKTE</sequence>
<accession>A0ABZ0GN91</accession>
<dbReference type="InterPro" id="IPR020579">
    <property type="entry name" value="Exonuc_VII_lsu_C"/>
</dbReference>
<dbReference type="NCBIfam" id="TIGR00237">
    <property type="entry name" value="xseA"/>
    <property type="match status" value="1"/>
</dbReference>